<dbReference type="AlphaFoldDB" id="A0AAJ5FHM0"/>
<proteinExistence type="predicted"/>
<organism evidence="1 2">
    <name type="scientific">Levilactobacillus brevis</name>
    <name type="common">Lactobacillus brevis</name>
    <dbReference type="NCBI Taxonomy" id="1580"/>
    <lineage>
        <taxon>Bacteria</taxon>
        <taxon>Bacillati</taxon>
        <taxon>Bacillota</taxon>
        <taxon>Bacilli</taxon>
        <taxon>Lactobacillales</taxon>
        <taxon>Lactobacillaceae</taxon>
        <taxon>Levilactobacillus</taxon>
    </lineage>
</organism>
<evidence type="ECO:0000313" key="1">
    <source>
        <dbReference type="EMBL" id="TOZ02881.1"/>
    </source>
</evidence>
<gene>
    <name evidence="1" type="ORF">DIS17_09990</name>
</gene>
<sequence>MKINVDVYISVKMLNLAKQQGFNVLSQVCLLSLGAIGGKVCQILRPALKSALGHVFTVVQGKFKYGRVFHFKGGSYKSWSYQ</sequence>
<protein>
    <submittedName>
        <fullName evidence="1">Uncharacterized protein</fullName>
    </submittedName>
</protein>
<dbReference type="RefSeq" id="WP_085763645.1">
    <property type="nucleotide sequence ID" value="NZ_CP019750.1"/>
</dbReference>
<dbReference type="Proteomes" id="UP000785759">
    <property type="component" value="Unassembled WGS sequence"/>
</dbReference>
<accession>A0AAJ5FHM0</accession>
<evidence type="ECO:0000313" key="2">
    <source>
        <dbReference type="Proteomes" id="UP000785759"/>
    </source>
</evidence>
<dbReference type="EMBL" id="QFDK01000011">
    <property type="protein sequence ID" value="TOZ02881.1"/>
    <property type="molecule type" value="Genomic_DNA"/>
</dbReference>
<comment type="caution">
    <text evidence="1">The sequence shown here is derived from an EMBL/GenBank/DDBJ whole genome shotgun (WGS) entry which is preliminary data.</text>
</comment>
<name>A0AAJ5FHM0_LEVBR</name>
<reference evidence="1" key="1">
    <citation type="submission" date="2018-05" db="EMBL/GenBank/DDBJ databases">
        <title>Genome Comparison of Lactic Acid Bacteria Isolated from non-Wheat Sourdough.</title>
        <authorList>
            <person name="Rice T."/>
            <person name="Axel C."/>
            <person name="Lynch K.M."/>
            <person name="Benz C."/>
            <person name="Arendt E.K."/>
            <person name="Coffey A."/>
        </authorList>
    </citation>
    <scope>NUCLEOTIDE SEQUENCE</scope>
    <source>
        <strain evidence="1">TR055</strain>
    </source>
</reference>